<dbReference type="Proteomes" id="UP000250870">
    <property type="component" value="Unassembled WGS sequence"/>
</dbReference>
<dbReference type="PANTHER" id="PTHR36220">
    <property type="entry name" value="UNNAMED PRODUCT"/>
    <property type="match status" value="1"/>
</dbReference>
<sequence length="504" mass="54446">MMTDKEISTVDSLKAGFKSGVPPAPEAFFHLIDEAYKAYEIIDGGKGDGPAAGLKRDDKGKLALNTHLSGGLNLEQGALALSLKPEGGFSFDGGRRLKLDADRQVQFADFFSLSRWERMEITQLLGVKRAMMARMVSPSPKANEHFGASVSLNAAGDCLAVGMINKVYVYTRRKSGEWNTSTPTVLEPYQNDYYGSSWDVSLDAAGDCLALGNRAPANASMMVGVYTRTNGVWDARNPVWFPALGAREYFGINVSLSAAGDCLVAGGIYSSTFHMFTRTNGIWDRENPIKFPIPSGSYEFGWAAHLSAAGNCLAVFGEDPSSGYIRGTIYVYTRTNGIWDSENPIKLKLPEGSSSLFGKVFSLNAEGDRLAVGEVRDYFPIINGKVYLYTRTNGIWDSENPIKFSVPASDVIDFGRSLELNAAGDRLAVGAAARVYVYTCLNNKWNIETPTEILDPSGNSDNLNGFGKAVCLNKAGTSLAVGADSESVDSQPQAGAVYVFENVK</sequence>
<dbReference type="RefSeq" id="WP_113024272.1">
    <property type="nucleotide sequence ID" value="NZ_CAWNWQ010000001.1"/>
</dbReference>
<accession>A0A329VMB5</accession>
<dbReference type="EMBL" id="NSCI01000001">
    <property type="protein sequence ID" value="RAW93386.1"/>
    <property type="molecule type" value="Genomic_DNA"/>
</dbReference>
<comment type="caution">
    <text evidence="1">The sequence shown here is derived from an EMBL/GenBank/DDBJ whole genome shotgun (WGS) entry which is preliminary data.</text>
</comment>
<dbReference type="InterPro" id="IPR028994">
    <property type="entry name" value="Integrin_alpha_N"/>
</dbReference>
<proteinExistence type="predicted"/>
<protein>
    <submittedName>
        <fullName evidence="1">Uncharacterized protein</fullName>
    </submittedName>
</protein>
<gene>
    <name evidence="1" type="ORF">CKY01_00170</name>
</gene>
<evidence type="ECO:0000313" key="1">
    <source>
        <dbReference type="EMBL" id="RAW93386.1"/>
    </source>
</evidence>
<reference evidence="1 2" key="1">
    <citation type="journal article" date="2018" name="Int. J. Syst. Evol. Microbiol.">
        <title>Whole-genome-based revisit of Photorhabdus phylogeny: proposal for the elevation of most Photorhabdus subspecies to the species level and description of one novel species Photorhabdus bodei sp. nov., and one novel subspecies Photorhabdus laumondii subsp. clarkei subsp. nov.</title>
        <authorList>
            <person name="Machado R.A.R."/>
            <person name="Wuthrich D."/>
            <person name="Kuhnert P."/>
            <person name="Arce C.C.M."/>
            <person name="Thonen L."/>
            <person name="Ruiz C."/>
            <person name="Zhang X."/>
            <person name="Robert C.A.M."/>
            <person name="Karimi J."/>
            <person name="Kamali S."/>
            <person name="Ma J."/>
            <person name="Bruggmann R."/>
            <person name="Erb M."/>
        </authorList>
    </citation>
    <scope>NUCLEOTIDE SEQUENCE [LARGE SCALE GENOMIC DNA]</scope>
    <source>
        <strain evidence="1 2">BOJ-47</strain>
    </source>
</reference>
<dbReference type="SUPFAM" id="SSF50965">
    <property type="entry name" value="Galactose oxidase, central domain"/>
    <property type="match status" value="1"/>
</dbReference>
<dbReference type="AlphaFoldDB" id="A0A329VMB5"/>
<dbReference type="PANTHER" id="PTHR36220:SF1">
    <property type="entry name" value="GAMMA TUBULIN COMPLEX COMPONENT C-TERMINAL DOMAIN-CONTAINING PROTEIN"/>
    <property type="match status" value="1"/>
</dbReference>
<name>A0A329VMB5_9GAMM</name>
<organism evidence="1 2">
    <name type="scientific">Photorhabdus laumondii subsp. clarkei</name>
    <dbReference type="NCBI Taxonomy" id="2029685"/>
    <lineage>
        <taxon>Bacteria</taxon>
        <taxon>Pseudomonadati</taxon>
        <taxon>Pseudomonadota</taxon>
        <taxon>Gammaproteobacteria</taxon>
        <taxon>Enterobacterales</taxon>
        <taxon>Morganellaceae</taxon>
        <taxon>Photorhabdus</taxon>
    </lineage>
</organism>
<dbReference type="InterPro" id="IPR011043">
    <property type="entry name" value="Gal_Oxase/kelch_b-propeller"/>
</dbReference>
<evidence type="ECO:0000313" key="2">
    <source>
        <dbReference type="Proteomes" id="UP000250870"/>
    </source>
</evidence>
<dbReference type="Gene3D" id="2.130.10.130">
    <property type="entry name" value="Integrin alpha, N-terminal"/>
    <property type="match status" value="1"/>
</dbReference>